<accession>A0ABX8H402</accession>
<sequence length="216" mass="24861">MKKYKLLLIVIIEFSCIRSNAQDLALHSQNSQRLIIGSREDSSKSKNTKYFIAYDFGEAAFNKFKSLGSEIGVRFKNDHLLRLAYTNLHLSEEHLSSNFAKAVDGEKVKGKQVGYEVFYDFPVFAKGLYVSPSMGYYTHEYQHTQLDEQLNNSSFTFGSAISYTETDLFKIKGLYYRFSIPLRFHLTPIEETQLGDTTINSNTFDNSICFFIGYEF</sequence>
<geneLocation type="plasmid" evidence="1 2">
    <name>p1</name>
</geneLocation>
<dbReference type="Proteomes" id="UP000682802">
    <property type="component" value="Plasmid p1"/>
</dbReference>
<evidence type="ECO:0000313" key="2">
    <source>
        <dbReference type="Proteomes" id="UP000682802"/>
    </source>
</evidence>
<evidence type="ECO:0008006" key="3">
    <source>
        <dbReference type="Google" id="ProtNLM"/>
    </source>
</evidence>
<evidence type="ECO:0000313" key="1">
    <source>
        <dbReference type="EMBL" id="QWG10530.1"/>
    </source>
</evidence>
<keyword evidence="2" id="KW-1185">Reference proteome</keyword>
<reference evidence="1 2" key="1">
    <citation type="submission" date="2021-05" db="EMBL/GenBank/DDBJ databases">
        <title>Comparative genomic studies on the polysaccharide-degrading batcterial strains of the Flammeovirga genus.</title>
        <authorList>
            <person name="Zewei F."/>
            <person name="Zheng Z."/>
            <person name="Yu L."/>
            <person name="Ruyue G."/>
            <person name="Yanhong M."/>
            <person name="Yuanyuan C."/>
            <person name="Jingyan G."/>
            <person name="Wenjun H."/>
        </authorList>
    </citation>
    <scope>NUCLEOTIDE SEQUENCE [LARGE SCALE GENOMIC DNA]</scope>
    <source>
        <strain evidence="1 2">YS10</strain>
        <plasmid evidence="1 2">p1</plasmid>
    </source>
</reference>
<dbReference type="EMBL" id="CP076130">
    <property type="protein sequence ID" value="QWG10530.1"/>
    <property type="molecule type" value="Genomic_DNA"/>
</dbReference>
<keyword evidence="1" id="KW-0614">Plasmid</keyword>
<gene>
    <name evidence="1" type="ORF">KM029_26515</name>
</gene>
<proteinExistence type="predicted"/>
<dbReference type="RefSeq" id="WP_144077024.1">
    <property type="nucleotide sequence ID" value="NZ_CP076130.1"/>
</dbReference>
<protein>
    <recommendedName>
        <fullName evidence="3">Outer membrane beta-barrel protein</fullName>
    </recommendedName>
</protein>
<organism evidence="1 2">
    <name type="scientific">Flammeovirga kamogawensis</name>
    <dbReference type="NCBI Taxonomy" id="373891"/>
    <lineage>
        <taxon>Bacteria</taxon>
        <taxon>Pseudomonadati</taxon>
        <taxon>Bacteroidota</taxon>
        <taxon>Cytophagia</taxon>
        <taxon>Cytophagales</taxon>
        <taxon>Flammeovirgaceae</taxon>
        <taxon>Flammeovirga</taxon>
    </lineage>
</organism>
<name>A0ABX8H402_9BACT</name>